<feature type="region of interest" description="Disordered" evidence="2">
    <location>
        <begin position="737"/>
        <end position="928"/>
    </location>
</feature>
<reference evidence="4 5" key="1">
    <citation type="journal article" date="2020" name="ISME J.">
        <title>Uncovering the hidden diversity of litter-decomposition mechanisms in mushroom-forming fungi.</title>
        <authorList>
            <person name="Floudas D."/>
            <person name="Bentzer J."/>
            <person name="Ahren D."/>
            <person name="Johansson T."/>
            <person name="Persson P."/>
            <person name="Tunlid A."/>
        </authorList>
    </citation>
    <scope>NUCLEOTIDE SEQUENCE [LARGE SCALE GENOMIC DNA]</scope>
    <source>
        <strain evidence="4 5">CBS 661.87</strain>
    </source>
</reference>
<comment type="caution">
    <text evidence="4">The sequence shown here is derived from an EMBL/GenBank/DDBJ whole genome shotgun (WGS) entry which is preliminary data.</text>
</comment>
<feature type="compositionally biased region" description="Polar residues" evidence="2">
    <location>
        <begin position="902"/>
        <end position="916"/>
    </location>
</feature>
<feature type="domain" description="Nephrocystin 3-like N-terminal" evidence="3">
    <location>
        <begin position="93"/>
        <end position="232"/>
    </location>
</feature>
<dbReference type="InterPro" id="IPR027417">
    <property type="entry name" value="P-loop_NTPase"/>
</dbReference>
<dbReference type="Gene3D" id="3.40.50.300">
    <property type="entry name" value="P-loop containing nucleotide triphosphate hydrolases"/>
    <property type="match status" value="1"/>
</dbReference>
<feature type="compositionally biased region" description="Polar residues" evidence="2">
    <location>
        <begin position="790"/>
        <end position="799"/>
    </location>
</feature>
<keyword evidence="5" id="KW-1185">Reference proteome</keyword>
<dbReference type="PANTHER" id="PTHR10039:SF16">
    <property type="entry name" value="GPI INOSITOL-DEACYLASE"/>
    <property type="match status" value="1"/>
</dbReference>
<accession>A0A8H5H6K4</accession>
<dbReference type="InterPro" id="IPR056884">
    <property type="entry name" value="NPHP3-like_N"/>
</dbReference>
<dbReference type="SUPFAM" id="SSF52540">
    <property type="entry name" value="P-loop containing nucleoside triphosphate hydrolases"/>
    <property type="match status" value="1"/>
</dbReference>
<dbReference type="Proteomes" id="UP000565441">
    <property type="component" value="Unassembled WGS sequence"/>
</dbReference>
<evidence type="ECO:0000256" key="1">
    <source>
        <dbReference type="ARBA" id="ARBA00022737"/>
    </source>
</evidence>
<sequence>MFEISSNNVINGGEFIDAQNYYAISGDFSVEEVDAAITALRDASIRGATHDSADRPSPPRCQPGTRKAILKRIDKWVNAMEIRMFSTGRRVGGQVMWLHGPAGAGKSAIAQTVSEKYASSNQLAGSFFFSRRTAGHDNAKPFFPTIALQLATSISRMRRLIASAVKKDPLIFDKSLATHSQPGPPPSAPPFLVVLDGLNECNDKNSQRAILDCIADILHSHQIPLCIVVASRPEPHIKDAFSSGHFSSRNILEELSLYLKDTLEISNAKCDIRAFLDAEFTKIHDSGKHRHCMKSVHKPWPHSDVIDILVDLSGGYFIYVATVIRFVDEDFFSPNSTDYLLVRILGAIFIDLPSLEYANEPICDPVAIERIFGLEQGAVHFTLGGMHSLLRVDRGGRFFIDSAEHHADIALNILRRGHKLIPFRIYSGWSFHASKASSSSQILAQLAGFDNNYWEHIFDEILNVSRSHRRIKQFCFLTVAYTLGTAIKWLELVDESRVNQMLGLLNRVFRGLVTLEHDDKVIIQGELYLFDESMQQSSSLAKIRAVEEASGYQHFETFVKNPVYSEGLFASPDACHALLASCCIDLTICIKHNLKMNPHDWQRRIPWDPRGLYLSVDFDDVQSPWRNYFTESKGFPLFHDEHYVTHIGATYAPCHWEKHLRYASPGDESILLRLRRVGHLLLERSPACPWVEPLPDPDLEKAKEVLEWLKKMPNPPKDLIRQWTTCSSCGNLHEDFDDSDPELDYGLRNRSLEPSSPSPKLEANPGRPSTQGTDQAVPVTTSTTTAASSNLNSQGQSASPVDEGVPGCMGSQWTPCGELHEDSEDPSGSQEWMYHHQSTASEIDKIDSETAESHSSSSTTTPDPRTSGENDEAEPAETHSTSIPQPETIPSTQGTDRPAVVPSSTTKAPDASNSPGQRVAPVDEGVPGCMGWLCRKLRLLSRQKNRSKQRT</sequence>
<name>A0A8H5H6K4_9AGAR</name>
<dbReference type="Pfam" id="PF24883">
    <property type="entry name" value="NPHP3_N"/>
    <property type="match status" value="1"/>
</dbReference>
<feature type="compositionally biased region" description="Polar residues" evidence="2">
    <location>
        <begin position="878"/>
        <end position="895"/>
    </location>
</feature>
<feature type="compositionally biased region" description="Low complexity" evidence="2">
    <location>
        <begin position="780"/>
        <end position="789"/>
    </location>
</feature>
<keyword evidence="1" id="KW-0677">Repeat</keyword>
<organism evidence="4 5">
    <name type="scientific">Tricholomella constricta</name>
    <dbReference type="NCBI Taxonomy" id="117010"/>
    <lineage>
        <taxon>Eukaryota</taxon>
        <taxon>Fungi</taxon>
        <taxon>Dikarya</taxon>
        <taxon>Basidiomycota</taxon>
        <taxon>Agaricomycotina</taxon>
        <taxon>Agaricomycetes</taxon>
        <taxon>Agaricomycetidae</taxon>
        <taxon>Agaricales</taxon>
        <taxon>Tricholomatineae</taxon>
        <taxon>Lyophyllaceae</taxon>
        <taxon>Tricholomella</taxon>
    </lineage>
</organism>
<dbReference type="PANTHER" id="PTHR10039">
    <property type="entry name" value="AMELOGENIN"/>
    <property type="match status" value="1"/>
</dbReference>
<protein>
    <recommendedName>
        <fullName evidence="3">Nephrocystin 3-like N-terminal domain-containing protein</fullName>
    </recommendedName>
</protein>
<gene>
    <name evidence="4" type="ORF">D9615_006826</name>
</gene>
<evidence type="ECO:0000259" key="3">
    <source>
        <dbReference type="Pfam" id="PF24883"/>
    </source>
</evidence>
<evidence type="ECO:0000313" key="5">
    <source>
        <dbReference type="Proteomes" id="UP000565441"/>
    </source>
</evidence>
<evidence type="ECO:0000256" key="2">
    <source>
        <dbReference type="SAM" id="MobiDB-lite"/>
    </source>
</evidence>
<feature type="compositionally biased region" description="Polar residues" evidence="2">
    <location>
        <begin position="826"/>
        <end position="841"/>
    </location>
</feature>
<dbReference type="OrthoDB" id="4760524at2759"/>
<dbReference type="EMBL" id="JAACJP010000022">
    <property type="protein sequence ID" value="KAF5377896.1"/>
    <property type="molecule type" value="Genomic_DNA"/>
</dbReference>
<dbReference type="AlphaFoldDB" id="A0A8H5H6K4"/>
<proteinExistence type="predicted"/>
<evidence type="ECO:0000313" key="4">
    <source>
        <dbReference type="EMBL" id="KAF5377896.1"/>
    </source>
</evidence>
<feature type="compositionally biased region" description="Basic and acidic residues" evidence="2">
    <location>
        <begin position="842"/>
        <end position="852"/>
    </location>
</feature>
<feature type="compositionally biased region" description="Low complexity" evidence="2">
    <location>
        <begin position="853"/>
        <end position="867"/>
    </location>
</feature>